<keyword evidence="2" id="KW-1185">Reference proteome</keyword>
<dbReference type="Proteomes" id="UP001162483">
    <property type="component" value="Unassembled WGS sequence"/>
</dbReference>
<accession>A0ABN9GPE5</accession>
<evidence type="ECO:0000313" key="2">
    <source>
        <dbReference type="Proteomes" id="UP001162483"/>
    </source>
</evidence>
<feature type="non-terminal residue" evidence="1">
    <location>
        <position position="1"/>
    </location>
</feature>
<evidence type="ECO:0000313" key="1">
    <source>
        <dbReference type="EMBL" id="CAI9610742.1"/>
    </source>
</evidence>
<proteinExistence type="predicted"/>
<reference evidence="1" key="1">
    <citation type="submission" date="2023-05" db="EMBL/GenBank/DDBJ databases">
        <authorList>
            <person name="Stuckert A."/>
        </authorList>
    </citation>
    <scope>NUCLEOTIDE SEQUENCE</scope>
</reference>
<comment type="caution">
    <text evidence="1">The sequence shown here is derived from an EMBL/GenBank/DDBJ whole genome shotgun (WGS) entry which is preliminary data.</text>
</comment>
<sequence>RYFKNTIFSHSHSPELFLHFQGGGGGVASEYSSGRGLHGRTDHLGSRALPEGPMRCPWYLS</sequence>
<protein>
    <submittedName>
        <fullName evidence="1">Uncharacterized protein</fullName>
    </submittedName>
</protein>
<name>A0ABN9GPE5_9NEOB</name>
<organism evidence="1 2">
    <name type="scientific">Staurois parvus</name>
    <dbReference type="NCBI Taxonomy" id="386267"/>
    <lineage>
        <taxon>Eukaryota</taxon>
        <taxon>Metazoa</taxon>
        <taxon>Chordata</taxon>
        <taxon>Craniata</taxon>
        <taxon>Vertebrata</taxon>
        <taxon>Euteleostomi</taxon>
        <taxon>Amphibia</taxon>
        <taxon>Batrachia</taxon>
        <taxon>Anura</taxon>
        <taxon>Neobatrachia</taxon>
        <taxon>Ranoidea</taxon>
        <taxon>Ranidae</taxon>
        <taxon>Staurois</taxon>
    </lineage>
</organism>
<gene>
    <name evidence="1" type="ORF">SPARVUS_LOCUS14452340</name>
</gene>
<dbReference type="EMBL" id="CATNWA010019012">
    <property type="protein sequence ID" value="CAI9610742.1"/>
    <property type="molecule type" value="Genomic_DNA"/>
</dbReference>